<proteinExistence type="predicted"/>
<organism evidence="1 2">
    <name type="scientific">Niastella koreensis</name>
    <dbReference type="NCBI Taxonomy" id="354356"/>
    <lineage>
        <taxon>Bacteria</taxon>
        <taxon>Pseudomonadati</taxon>
        <taxon>Bacteroidota</taxon>
        <taxon>Chitinophagia</taxon>
        <taxon>Chitinophagales</taxon>
        <taxon>Chitinophagaceae</taxon>
        <taxon>Niastella</taxon>
    </lineage>
</organism>
<dbReference type="EMBL" id="LWBO01000055">
    <property type="protein sequence ID" value="OQP41814.1"/>
    <property type="molecule type" value="Genomic_DNA"/>
</dbReference>
<gene>
    <name evidence="1" type="ORF">A4D02_14135</name>
</gene>
<name>A0ABX3NP39_9BACT</name>
<dbReference type="Proteomes" id="UP000192277">
    <property type="component" value="Unassembled WGS sequence"/>
</dbReference>
<evidence type="ECO:0000313" key="1">
    <source>
        <dbReference type="EMBL" id="OQP41814.1"/>
    </source>
</evidence>
<reference evidence="1 2" key="1">
    <citation type="submission" date="2016-04" db="EMBL/GenBank/DDBJ databases">
        <authorList>
            <person name="Chen L."/>
            <person name="Zhuang W."/>
            <person name="Wang G."/>
        </authorList>
    </citation>
    <scope>NUCLEOTIDE SEQUENCE [LARGE SCALE GENOMIC DNA]</scope>
    <source>
        <strain evidence="2">GR20</strain>
    </source>
</reference>
<keyword evidence="2" id="KW-1185">Reference proteome</keyword>
<accession>A0ABX3NP39</accession>
<evidence type="ECO:0000313" key="2">
    <source>
        <dbReference type="Proteomes" id="UP000192277"/>
    </source>
</evidence>
<sequence length="59" mass="6823">MAKEPDFKMRPNFSGVLIKITWTHDWVGTTGQISNLLIKNLQEIQQLTHILNLENCNQT</sequence>
<comment type="caution">
    <text evidence="1">The sequence shown here is derived from an EMBL/GenBank/DDBJ whole genome shotgun (WGS) entry which is preliminary data.</text>
</comment>
<protein>
    <submittedName>
        <fullName evidence="1">Uncharacterized protein</fullName>
    </submittedName>
</protein>